<sequence>IFNSRSGIYFSADYQFVDEIPLNDANTAYSDAYHMVNIKAGYGFEILPFLTTSFAAGINNLTNEKYASLILPNAVAVGNAMPRYYYPGLPVNYYGTISLNYLF</sequence>
<organism evidence="4 5">
    <name type="scientific">Flavobacterium circumlabens</name>
    <dbReference type="NCBI Taxonomy" id="2133765"/>
    <lineage>
        <taxon>Bacteria</taxon>
        <taxon>Pseudomonadati</taxon>
        <taxon>Bacteroidota</taxon>
        <taxon>Flavobacteriia</taxon>
        <taxon>Flavobacteriales</taxon>
        <taxon>Flavobacteriaceae</taxon>
        <taxon>Flavobacterium</taxon>
    </lineage>
</organism>
<dbReference type="Gene3D" id="2.40.170.20">
    <property type="entry name" value="TonB-dependent receptor, beta-barrel domain"/>
    <property type="match status" value="1"/>
</dbReference>
<accession>A0A4Y7U5D8</accession>
<dbReference type="InterPro" id="IPR036942">
    <property type="entry name" value="Beta-barrel_TonB_sf"/>
</dbReference>
<name>A0A4Y7U5D8_9FLAO</name>
<gene>
    <name evidence="4" type="ORF">D0809_24445</name>
</gene>
<dbReference type="Proteomes" id="UP000298340">
    <property type="component" value="Unassembled WGS sequence"/>
</dbReference>
<keyword evidence="4" id="KW-0675">Receptor</keyword>
<comment type="caution">
    <text evidence="4">The sequence shown here is derived from an EMBL/GenBank/DDBJ whole genome shotgun (WGS) entry which is preliminary data.</text>
</comment>
<evidence type="ECO:0000313" key="5">
    <source>
        <dbReference type="Proteomes" id="UP000298340"/>
    </source>
</evidence>
<proteinExistence type="predicted"/>
<comment type="subcellular location">
    <subcellularLocation>
        <location evidence="1">Cell outer membrane</location>
    </subcellularLocation>
</comment>
<dbReference type="SUPFAM" id="SSF56935">
    <property type="entry name" value="Porins"/>
    <property type="match status" value="1"/>
</dbReference>
<keyword evidence="3" id="KW-0998">Cell outer membrane</keyword>
<feature type="non-terminal residue" evidence="4">
    <location>
        <position position="1"/>
    </location>
</feature>
<keyword evidence="2" id="KW-0472">Membrane</keyword>
<dbReference type="GO" id="GO:0009279">
    <property type="term" value="C:cell outer membrane"/>
    <property type="evidence" value="ECO:0007669"/>
    <property type="project" value="UniProtKB-SubCell"/>
</dbReference>
<evidence type="ECO:0000256" key="1">
    <source>
        <dbReference type="ARBA" id="ARBA00004442"/>
    </source>
</evidence>
<dbReference type="EMBL" id="QWDN01000043">
    <property type="protein sequence ID" value="TEB41645.1"/>
    <property type="molecule type" value="Genomic_DNA"/>
</dbReference>
<evidence type="ECO:0000256" key="3">
    <source>
        <dbReference type="ARBA" id="ARBA00023237"/>
    </source>
</evidence>
<evidence type="ECO:0000313" key="4">
    <source>
        <dbReference type="EMBL" id="TEB41645.1"/>
    </source>
</evidence>
<dbReference type="AlphaFoldDB" id="A0A4Y7U5D8"/>
<protein>
    <submittedName>
        <fullName evidence="4">TonB-dependent receptor</fullName>
    </submittedName>
</protein>
<reference evidence="4 5" key="1">
    <citation type="journal article" date="2018" name="Syst. Appl. Microbiol.">
        <title>Flavobacterium circumlabens sp. nov. and Flavobacterium cupreum sp. nov., two psychrotrophic species isolated from Antarctic environmental samples.</title>
        <authorList>
            <person name="Kralova S."/>
            <person name="Busse H.J."/>
            <person name="Svec P."/>
            <person name="Maslanova I."/>
            <person name="Stankova E."/>
            <person name="Bartak M."/>
            <person name="Sedlacek I."/>
        </authorList>
    </citation>
    <scope>NUCLEOTIDE SEQUENCE [LARGE SCALE GENOMIC DNA]</scope>
    <source>
        <strain evidence="4 5">CCM 8828</strain>
    </source>
</reference>
<evidence type="ECO:0000256" key="2">
    <source>
        <dbReference type="ARBA" id="ARBA00023136"/>
    </source>
</evidence>